<dbReference type="HOGENOM" id="CLU_1523820_0_0_10"/>
<dbReference type="AlphaFoldDB" id="F8NB34"/>
<evidence type="ECO:0008006" key="3">
    <source>
        <dbReference type="Google" id="ProtNLM"/>
    </source>
</evidence>
<dbReference type="STRING" id="688246.Premu_0370"/>
<dbReference type="RefSeq" id="WP_007572655.1">
    <property type="nucleotide sequence ID" value="NZ_BPTS01000001.1"/>
</dbReference>
<organism evidence="1 2">
    <name type="scientific">Hallella multisaccharivorax DSM 17128</name>
    <dbReference type="NCBI Taxonomy" id="688246"/>
    <lineage>
        <taxon>Bacteria</taxon>
        <taxon>Pseudomonadati</taxon>
        <taxon>Bacteroidota</taxon>
        <taxon>Bacteroidia</taxon>
        <taxon>Bacteroidales</taxon>
        <taxon>Prevotellaceae</taxon>
        <taxon>Hallella</taxon>
    </lineage>
</organism>
<gene>
    <name evidence="1" type="ORF">Premu_0370</name>
</gene>
<accession>F8NB34</accession>
<dbReference type="Gene3D" id="2.40.70.10">
    <property type="entry name" value="Acid Proteases"/>
    <property type="match status" value="1"/>
</dbReference>
<evidence type="ECO:0000313" key="1">
    <source>
        <dbReference type="EMBL" id="EGN55852.1"/>
    </source>
</evidence>
<dbReference type="OrthoDB" id="1074049at2"/>
<dbReference type="SUPFAM" id="SSF50630">
    <property type="entry name" value="Acid proteases"/>
    <property type="match status" value="1"/>
</dbReference>
<protein>
    <recommendedName>
        <fullName evidence="3">Peptidase A2 domain-containing protein</fullName>
    </recommendedName>
</protein>
<dbReference type="EMBL" id="GL945017">
    <property type="protein sequence ID" value="EGN55852.1"/>
    <property type="molecule type" value="Genomic_DNA"/>
</dbReference>
<evidence type="ECO:0000313" key="2">
    <source>
        <dbReference type="Proteomes" id="UP000002772"/>
    </source>
</evidence>
<dbReference type="Proteomes" id="UP000002772">
    <property type="component" value="Unassembled WGS sequence"/>
</dbReference>
<dbReference type="Pfam" id="PF13975">
    <property type="entry name" value="gag-asp_proteas"/>
    <property type="match status" value="1"/>
</dbReference>
<reference evidence="2" key="1">
    <citation type="journal article" date="2011" name="Stand. Genomic Sci.">
        <title>Non-contiguous finished genome sequence of the opportunistic oral pathogen Prevotella multisaccharivorax type strain (PPPA20).</title>
        <authorList>
            <person name="Pati A."/>
            <person name="Gronow S."/>
            <person name="Lu M."/>
            <person name="Lapidus A."/>
            <person name="Nolan M."/>
            <person name="Lucas S."/>
            <person name="Hammon N."/>
            <person name="Deshpande S."/>
            <person name="Cheng J.F."/>
            <person name="Tapia R."/>
            <person name="Han C."/>
            <person name="Goodwin L."/>
            <person name="Pitluck S."/>
            <person name="Liolios K."/>
            <person name="Pagani I."/>
            <person name="Mavromatis K."/>
            <person name="Mikhailova N."/>
            <person name="Huntemann M."/>
            <person name="Chen A."/>
            <person name="Palaniappan K."/>
            <person name="Land M."/>
            <person name="Hauser L."/>
            <person name="Detter J.C."/>
            <person name="Brambilla E.M."/>
            <person name="Rohde M."/>
            <person name="Goker M."/>
            <person name="Woyke T."/>
            <person name="Bristow J."/>
            <person name="Eisen J.A."/>
            <person name="Markowitz V."/>
            <person name="Hugenholtz P."/>
            <person name="Kyrpides N.C."/>
            <person name="Klenk H.P."/>
            <person name="Ivanova N."/>
        </authorList>
    </citation>
    <scope>NUCLEOTIDE SEQUENCE [LARGE SCALE GENOMIC DNA]</scope>
    <source>
        <strain evidence="2">DSM 17128</strain>
    </source>
</reference>
<sequence>MVNKYIPDNVFIYNIGKEPLSIVTPLRVYNNLTKSSMVVNALWDTGASQSLVSERIVNELGLEEASEMHSATANGNMRRMTTLCFALPGDRDYMAYVEAAILPDAIGAAEFVIGLDIITMGNLLFEQVSGDTILKFIFDRNIFISRDDDSVTILQKMAMFKKKILDRKKKSLGLRD</sequence>
<keyword evidence="2" id="KW-1185">Reference proteome</keyword>
<dbReference type="InterPro" id="IPR021109">
    <property type="entry name" value="Peptidase_aspartic_dom_sf"/>
</dbReference>
<name>F8NB34_9BACT</name>
<proteinExistence type="predicted"/>